<dbReference type="Pfam" id="PF13424">
    <property type="entry name" value="TPR_12"/>
    <property type="match status" value="2"/>
</dbReference>
<reference evidence="2 3" key="1">
    <citation type="journal article" date="2019" name="Int. J. Syst. Evol. Microbiol.">
        <title>The Global Catalogue of Microorganisms (GCM) 10K type strain sequencing project: providing services to taxonomists for standard genome sequencing and annotation.</title>
        <authorList>
            <consortium name="The Broad Institute Genomics Platform"/>
            <consortium name="The Broad Institute Genome Sequencing Center for Infectious Disease"/>
            <person name="Wu L."/>
            <person name="Ma J."/>
        </authorList>
    </citation>
    <scope>NUCLEOTIDE SEQUENCE [LARGE SCALE GENOMIC DNA]</scope>
    <source>
        <strain evidence="2 3">JCM 3272</strain>
    </source>
</reference>
<proteinExistence type="predicted"/>
<organism evidence="2 3">
    <name type="scientific">Dactylosporangium salmoneum</name>
    <dbReference type="NCBI Taxonomy" id="53361"/>
    <lineage>
        <taxon>Bacteria</taxon>
        <taxon>Bacillati</taxon>
        <taxon>Actinomycetota</taxon>
        <taxon>Actinomycetes</taxon>
        <taxon>Micromonosporales</taxon>
        <taxon>Micromonosporaceae</taxon>
        <taxon>Dactylosporangium</taxon>
    </lineage>
</organism>
<dbReference type="InterPro" id="IPR027417">
    <property type="entry name" value="P-loop_NTPase"/>
</dbReference>
<evidence type="ECO:0000313" key="3">
    <source>
        <dbReference type="Proteomes" id="UP001501444"/>
    </source>
</evidence>
<feature type="domain" description="AAA+ ATPase" evidence="1">
    <location>
        <begin position="137"/>
        <end position="276"/>
    </location>
</feature>
<comment type="caution">
    <text evidence="2">The sequence shown here is derived from an EMBL/GenBank/DDBJ whole genome shotgun (WGS) entry which is preliminary data.</text>
</comment>
<name>A0ABN3I6E1_9ACTN</name>
<dbReference type="EMBL" id="BAAARV010000142">
    <property type="protein sequence ID" value="GAA2395712.1"/>
    <property type="molecule type" value="Genomic_DNA"/>
</dbReference>
<protein>
    <submittedName>
        <fullName evidence="2">Tetratricopeptide repeat protein</fullName>
    </submittedName>
</protein>
<dbReference type="Pfam" id="PF13191">
    <property type="entry name" value="AAA_16"/>
    <property type="match status" value="1"/>
</dbReference>
<dbReference type="Proteomes" id="UP001501444">
    <property type="component" value="Unassembled WGS sequence"/>
</dbReference>
<dbReference type="PRINTS" id="PR00364">
    <property type="entry name" value="DISEASERSIST"/>
</dbReference>
<dbReference type="Gene3D" id="3.40.50.300">
    <property type="entry name" value="P-loop containing nucleotide triphosphate hydrolases"/>
    <property type="match status" value="1"/>
</dbReference>
<sequence>MTLPDPGTARTLDDLIDRLRRLKVWAGDPSYDAIKERINAAWTAAGRPAAELTGKTTVADCFRTGRRRLNPDLVVAVVTALLPDPGYVAQWHQALRVVTGETRAGAQVRVSAALPPDPDGFVGRDAQLRRIRAAAGSGGTVVITGMAGVGKTQLAVRAAHLLHGSSPYTSVLFVNLRGHHPDPAQPPADPAAVLDGFLRMLGAAGQQIPHDLQARAAAWRERLAGARTLVVLDDATDAGQVRPLLPDLPGCTVLVTGRRRLADLPAAAHVDLDAFSRDEAVALLTRAVPHVAAGADPGAAGRIADSCGGLPLALGLLAAHIRARPGWTLTDHAARLDERHRGGRLDRGVELALDLSYRRASPARQRMLRLAALHPGQDFDAQAAAALAGVSRPAAQAHLAQLCRDNLLQRGPAGRYTLHDLVRAYAADRAADEDPPAERRAALTRLFDGYLAAAAAAMDALYPVETPRRPRTAGPAAARRWLDTERPVLVAVAAHAAAHGWPRHATRLSGILFRYLGAAHPGDALTVHAHALDAARGGADRAAEAHALISLGVTHMQLGRPGEAAERLGEALRLFRAAGDLDGEARALVNLGVVEARQGRDRCAAGRHTRAVELFGRAGHRTGEANALVNLGESEGRLGRHGPAIEHLRRALDIFRAAGDRTGEAWALNGLGEAELRAGRHEAAAGHLREALELYRTLGNEVGEAWTLDNLGALDTRLGRPATHHQRALAIFRAAGERGGEASALNGLGEAANAAGDPAGALACHAAAHAVAVDIGAREQQARAHIGLAGHGRADPALARTHLQQALRLYRDLEMPEADRVSSWISALQ</sequence>
<dbReference type="SMART" id="SM00028">
    <property type="entry name" value="TPR"/>
    <property type="match status" value="5"/>
</dbReference>
<dbReference type="SUPFAM" id="SSF48452">
    <property type="entry name" value="TPR-like"/>
    <property type="match status" value="2"/>
</dbReference>
<evidence type="ECO:0000259" key="1">
    <source>
        <dbReference type="SMART" id="SM00382"/>
    </source>
</evidence>
<dbReference type="SUPFAM" id="SSF52540">
    <property type="entry name" value="P-loop containing nucleoside triphosphate hydrolases"/>
    <property type="match status" value="1"/>
</dbReference>
<gene>
    <name evidence="2" type="ORF">GCM10010170_110870</name>
</gene>
<accession>A0ABN3I6E1</accession>
<keyword evidence="3" id="KW-1185">Reference proteome</keyword>
<dbReference type="Gene3D" id="1.25.40.10">
    <property type="entry name" value="Tetratricopeptide repeat domain"/>
    <property type="match status" value="2"/>
</dbReference>
<dbReference type="InterPro" id="IPR003593">
    <property type="entry name" value="AAA+_ATPase"/>
</dbReference>
<dbReference type="SMART" id="SM00382">
    <property type="entry name" value="AAA"/>
    <property type="match status" value="1"/>
</dbReference>
<dbReference type="RefSeq" id="WP_344620869.1">
    <property type="nucleotide sequence ID" value="NZ_BAAARV010000142.1"/>
</dbReference>
<dbReference type="InterPro" id="IPR011990">
    <property type="entry name" value="TPR-like_helical_dom_sf"/>
</dbReference>
<evidence type="ECO:0000313" key="2">
    <source>
        <dbReference type="EMBL" id="GAA2395712.1"/>
    </source>
</evidence>
<dbReference type="InterPro" id="IPR019734">
    <property type="entry name" value="TPR_rpt"/>
</dbReference>
<dbReference type="PANTHER" id="PTHR10098">
    <property type="entry name" value="RAPSYN-RELATED"/>
    <property type="match status" value="1"/>
</dbReference>
<dbReference type="InterPro" id="IPR041664">
    <property type="entry name" value="AAA_16"/>
</dbReference>
<dbReference type="PANTHER" id="PTHR10098:SF106">
    <property type="entry name" value="TETRATRICOPEPTIDE REPEAT PROTEIN 28-LIKE PROTEIN"/>
    <property type="match status" value="1"/>
</dbReference>